<gene>
    <name evidence="2" type="ORF">SCF082_LOCUS25150</name>
</gene>
<protein>
    <submittedName>
        <fullName evidence="2">Uncharacterized protein</fullName>
    </submittedName>
</protein>
<comment type="caution">
    <text evidence="2">The sequence shown here is derived from an EMBL/GenBank/DDBJ whole genome shotgun (WGS) entry which is preliminary data.</text>
</comment>
<dbReference type="EMBL" id="CAXAMM010018780">
    <property type="protein sequence ID" value="CAK9044196.1"/>
    <property type="molecule type" value="Genomic_DNA"/>
</dbReference>
<evidence type="ECO:0000256" key="1">
    <source>
        <dbReference type="SAM" id="MobiDB-lite"/>
    </source>
</evidence>
<feature type="compositionally biased region" description="Basic and acidic residues" evidence="1">
    <location>
        <begin position="51"/>
        <end position="60"/>
    </location>
</feature>
<name>A0ABP0LZL0_9DINO</name>
<dbReference type="Proteomes" id="UP001642464">
    <property type="component" value="Unassembled WGS sequence"/>
</dbReference>
<proteinExistence type="predicted"/>
<reference evidence="2 3" key="1">
    <citation type="submission" date="2024-02" db="EMBL/GenBank/DDBJ databases">
        <authorList>
            <person name="Chen Y."/>
            <person name="Shah S."/>
            <person name="Dougan E. K."/>
            <person name="Thang M."/>
            <person name="Chan C."/>
        </authorList>
    </citation>
    <scope>NUCLEOTIDE SEQUENCE [LARGE SCALE GENOMIC DNA]</scope>
</reference>
<evidence type="ECO:0000313" key="3">
    <source>
        <dbReference type="Proteomes" id="UP001642464"/>
    </source>
</evidence>
<accession>A0ABP0LZL0</accession>
<keyword evidence="3" id="KW-1185">Reference proteome</keyword>
<evidence type="ECO:0000313" key="2">
    <source>
        <dbReference type="EMBL" id="CAK9044196.1"/>
    </source>
</evidence>
<feature type="region of interest" description="Disordered" evidence="1">
    <location>
        <begin position="37"/>
        <end position="62"/>
    </location>
</feature>
<organism evidence="2 3">
    <name type="scientific">Durusdinium trenchii</name>
    <dbReference type="NCBI Taxonomy" id="1381693"/>
    <lineage>
        <taxon>Eukaryota</taxon>
        <taxon>Sar</taxon>
        <taxon>Alveolata</taxon>
        <taxon>Dinophyceae</taxon>
        <taxon>Suessiales</taxon>
        <taxon>Symbiodiniaceae</taxon>
        <taxon>Durusdinium</taxon>
    </lineage>
</organism>
<sequence length="94" mass="10900">MSAMEGKHLVPRPPPGPAPKLRFHREKALEGTVKRLPRSLDDATTPSLQKMQDERDFERQRRSKFHGRALQWSRTVGEAQLFDVKEYANLFAEK</sequence>
<feature type="region of interest" description="Disordered" evidence="1">
    <location>
        <begin position="1"/>
        <end position="21"/>
    </location>
</feature>